<comment type="caution">
    <text evidence="1">The sequence shown here is derived from an EMBL/GenBank/DDBJ whole genome shotgun (WGS) entry which is preliminary data.</text>
</comment>
<accession>A0ACC6AJU6</accession>
<organism evidence="1 2">
    <name type="scientific">Nitrobacter winogradskyi</name>
    <name type="common">Nitrobacter agilis</name>
    <dbReference type="NCBI Taxonomy" id="913"/>
    <lineage>
        <taxon>Bacteria</taxon>
        <taxon>Pseudomonadati</taxon>
        <taxon>Pseudomonadota</taxon>
        <taxon>Alphaproteobacteria</taxon>
        <taxon>Hyphomicrobiales</taxon>
        <taxon>Nitrobacteraceae</taxon>
        <taxon>Nitrobacter</taxon>
    </lineage>
</organism>
<evidence type="ECO:0000313" key="1">
    <source>
        <dbReference type="EMBL" id="MCP1999758.1"/>
    </source>
</evidence>
<evidence type="ECO:0000313" key="2">
    <source>
        <dbReference type="Proteomes" id="UP001205486"/>
    </source>
</evidence>
<name>A0ACC6AJU6_NITWI</name>
<dbReference type="EMBL" id="JALJZS010000002">
    <property type="protein sequence ID" value="MCP1999758.1"/>
    <property type="molecule type" value="Genomic_DNA"/>
</dbReference>
<keyword evidence="2" id="KW-1185">Reference proteome</keyword>
<protein>
    <submittedName>
        <fullName evidence="1">Uncharacterized protein</fullName>
    </submittedName>
</protein>
<proteinExistence type="predicted"/>
<dbReference type="Proteomes" id="UP001205486">
    <property type="component" value="Unassembled WGS sequence"/>
</dbReference>
<gene>
    <name evidence="1" type="ORF">J2S34_002206</name>
</gene>
<sequence length="75" mass="7885">MVGAFGDYDFHQVKSSINVDIAAIPVTARGEISADRQWSVGGRFGYLTSPSTLVFLSGGYPPHSVANPGRASKGD</sequence>
<reference evidence="1" key="1">
    <citation type="submission" date="2022-03" db="EMBL/GenBank/DDBJ databases">
        <title>Interactions between chemoautotrophic and heterotrophic bacteria.</title>
        <authorList>
            <person name="Santoro A."/>
        </authorList>
    </citation>
    <scope>NUCLEOTIDE SEQUENCE</scope>
    <source>
        <strain evidence="1">Nb-106</strain>
    </source>
</reference>